<accession>A0A8J3YX50</accession>
<evidence type="ECO:0000313" key="3">
    <source>
        <dbReference type="EMBL" id="GIJ51365.1"/>
    </source>
</evidence>
<dbReference type="Pfam" id="PF20220">
    <property type="entry name" value="ABC_toxin_N"/>
    <property type="match status" value="1"/>
</dbReference>
<gene>
    <name evidence="3" type="ORF">Val02_82510</name>
</gene>
<sequence>MPLLAFTFTAPAANTTVARTFTASGRCDVLDAPSGDLMLIFVDEVRVQFGPGAPVLNATVSGGAWSCTGTLAPHVGGGSDILVTATLHGRHVFNEGTPEEPVSGPPQPFTEMIPVRVRVVVSPAPQFTVDAPVQGMVVDLAEGGTDVDLVLTFGPEQFYPLSVRTSWDTANHVDTVHSGREFRKRIPLASMPLGNRSITVTVSNLDAAAAPVTRIVTARDVTPPVPVVTFPPAAADILGDVDGTVVVAMTGTASDPQSSMIGGQAKVEWALSTGGTRTRAVGGPGGDFRNWTANVPLSGFGSHTVSVWATDRDGNTTRAPLNHGITVISSYVPSTLDERLDAREYLEALLSFAREQVVVPGPPEAPLDTRTLVSVLGQPVDKLSQPLSAAADRGSREISQLRVPIELLRARIAADGVDTAPGATGEAAYRSTAYATLLAAAGTSHTELRLHRGAPPERRRALAARLGIRLSQAVPDELDQLTLDGDRLTEPALERLFGLTDSTAPDVLRAPTVPLLVTWRLAALAEVWADQDRDPKPPRAFGVLLDPDVVGADDVAPGTHRTAIRDLLAARAQALTAYAAHLDTFRAGTTAARALDRMVTHALPQTDLAALEERDERGEDIADDLVAAGLTRAGFRALRRLALLADTGDLTAAEWTDAVCVLTAVHKHTLTPRWRTQEGPYVLSPDLFVPGAAAPVVNPFRVAAQARTDWQSVLRTRIVQRTDLVEANAHAVAATEQASLPLLRDALLADLAPTVEGDPGEELSARFLVDVAAAGALRTTRIRQAIETVQLLLSTRRSGGFAPGHPVHGWRIADPEEFSRAWVWMGDWSNWQSATLAFLFPERHLDPSLLVGNGRTPSPRLDAFFAAIRGVGPFNGTDAARAAGSYLDALSDQPVDAVVEPASYRQFLLSSPPPGENPAREAQWAVPMLLAQRLQSAGDFRGALDWYRIVYPYDDAAPVSLYGRINAERPLRPDLTFPPQWTEALDPFELVGHRSTPYTRYTLLAIARCHLDHADAEFTRETDDSVANARVLYTTARRLLTHPFLEPQEPRNDGEPALPIPDLQVLRSRVSVQLSKLRQGRNIAGLRRTQVVTARDTVRQPTPFRYKVLLERARQLATQAAQIEAGYLAALEKYDERGLRLFDALKGVDLSAAQVTLAEARITVAADEVRAAAAQHDRALAMADTYADLIAAPPNRYENRLLDDYDRMRDLRDGIAAASMSFEIAQAATQVNALDAITSLGAQVAAVSIASAAATVRGGLQVLLNDVESQSQANALRAGIEQRRAEWRVQQVGAEQEALVARAQVTVAEDRARLAEQERVLAATQHAQSVALVKFLNGQFTNADLYLWMSNTLGGVYRHFLQQATATAQLAQAQLAFERAEPDQGLVRGDYWRLEETSRPDGTRVDRRGLTGAEQLAADLARLDDYAHHSERRRLNLTQSFSLSRLMPMEFLEFRRTGTLAFATPMSLFDNDFPGHYLRLIRSVRVSVAALVPPERGIRATLYSNGISRVVAGRDGAFSDVVVRHDPTVVALTSPVNASGVFELDAQSDMLLPFESSGVDTTWELRLPPAANPFDYASIFDVVLTIDYTALHDENHRDQVVTRLNANRERGADVVFSLARDFPDQWYDLNNPAEGAPRAVTVPLRDTDFPLGIEELTTAAVTVRLAGPEQLPDTVVSVRHAGAGGAATATNGTAGTRRGNAPTWVPIVGTAPTGEWRLELDDGADEVFDGGGLTDIALVVSWTGRGPLWT</sequence>
<proteinExistence type="predicted"/>
<feature type="domain" description="Tc toxin complex TcA C-terminal TcB-binding" evidence="1">
    <location>
        <begin position="1304"/>
        <end position="1590"/>
    </location>
</feature>
<dbReference type="Proteomes" id="UP000619260">
    <property type="component" value="Unassembled WGS sequence"/>
</dbReference>
<feature type="domain" description="ABC toxin N-terminal" evidence="2">
    <location>
        <begin position="761"/>
        <end position="849"/>
    </location>
</feature>
<comment type="caution">
    <text evidence="3">The sequence shown here is derived from an EMBL/GenBank/DDBJ whole genome shotgun (WGS) entry which is preliminary data.</text>
</comment>
<evidence type="ECO:0000259" key="2">
    <source>
        <dbReference type="Pfam" id="PF20220"/>
    </source>
</evidence>
<evidence type="ECO:0008006" key="5">
    <source>
        <dbReference type="Google" id="ProtNLM"/>
    </source>
</evidence>
<keyword evidence="4" id="KW-1185">Reference proteome</keyword>
<dbReference type="InterPro" id="IPR046839">
    <property type="entry name" value="ABC_toxin_N"/>
</dbReference>
<dbReference type="InterPro" id="IPR040840">
    <property type="entry name" value="TcA_TcB_BD"/>
</dbReference>
<name>A0A8J3YX50_9ACTN</name>
<dbReference type="Pfam" id="PF18276">
    <property type="entry name" value="TcA_TcB_BD"/>
    <property type="match status" value="1"/>
</dbReference>
<organism evidence="3 4">
    <name type="scientific">Virgisporangium aliadipatigenens</name>
    <dbReference type="NCBI Taxonomy" id="741659"/>
    <lineage>
        <taxon>Bacteria</taxon>
        <taxon>Bacillati</taxon>
        <taxon>Actinomycetota</taxon>
        <taxon>Actinomycetes</taxon>
        <taxon>Micromonosporales</taxon>
        <taxon>Micromonosporaceae</taxon>
        <taxon>Virgisporangium</taxon>
    </lineage>
</organism>
<evidence type="ECO:0000259" key="1">
    <source>
        <dbReference type="Pfam" id="PF18276"/>
    </source>
</evidence>
<protein>
    <recommendedName>
        <fullName evidence="5">Tc toxin complex TcA C-terminal TcB-binding domain-containing protein</fullName>
    </recommendedName>
</protein>
<dbReference type="EMBL" id="BOPF01000047">
    <property type="protein sequence ID" value="GIJ51365.1"/>
    <property type="molecule type" value="Genomic_DNA"/>
</dbReference>
<reference evidence="3" key="1">
    <citation type="submission" date="2021-01" db="EMBL/GenBank/DDBJ databases">
        <title>Whole genome shotgun sequence of Virgisporangium aliadipatigenens NBRC 105644.</title>
        <authorList>
            <person name="Komaki H."/>
            <person name="Tamura T."/>
        </authorList>
    </citation>
    <scope>NUCLEOTIDE SEQUENCE</scope>
    <source>
        <strain evidence="3">NBRC 105644</strain>
    </source>
</reference>
<dbReference type="RefSeq" id="WP_203904774.1">
    <property type="nucleotide sequence ID" value="NZ_BOPF01000047.1"/>
</dbReference>
<evidence type="ECO:0000313" key="4">
    <source>
        <dbReference type="Proteomes" id="UP000619260"/>
    </source>
</evidence>